<evidence type="ECO:0000313" key="2">
    <source>
        <dbReference type="EMBL" id="CAB3394310.1"/>
    </source>
</evidence>
<organism evidence="1 3">
    <name type="scientific">Kyrpidia spormannii</name>
    <dbReference type="NCBI Taxonomy" id="2055160"/>
    <lineage>
        <taxon>Bacteria</taxon>
        <taxon>Bacillati</taxon>
        <taxon>Bacillota</taxon>
        <taxon>Bacilli</taxon>
        <taxon>Bacillales</taxon>
        <taxon>Alicyclobacillaceae</taxon>
        <taxon>Kyrpidia</taxon>
    </lineage>
</organism>
<dbReference type="Proteomes" id="UP000502196">
    <property type="component" value="Chromosome"/>
</dbReference>
<dbReference type="RefSeq" id="WP_100668166.1">
    <property type="nucleotide sequence ID" value="NZ_CP024955.1"/>
</dbReference>
<reference evidence="2 4" key="3">
    <citation type="submission" date="2020-04" db="EMBL/GenBank/DDBJ databases">
        <authorList>
            <person name="Hogendoorn C."/>
        </authorList>
    </citation>
    <scope>NUCLEOTIDE SEQUENCE [LARGE SCALE GENOMIC DNA]</scope>
    <source>
        <strain evidence="2">COOX1</strain>
    </source>
</reference>
<dbReference type="Proteomes" id="UP000231932">
    <property type="component" value="Chromosome"/>
</dbReference>
<dbReference type="OrthoDB" id="2381628at2"/>
<keyword evidence="3" id="KW-1185">Reference proteome</keyword>
<dbReference type="EMBL" id="LR792683">
    <property type="protein sequence ID" value="CAB3394310.1"/>
    <property type="molecule type" value="Genomic_DNA"/>
</dbReference>
<dbReference type="AlphaFoldDB" id="A0A2K8N8E9"/>
<evidence type="ECO:0000313" key="1">
    <source>
        <dbReference type="EMBL" id="ATY85385.1"/>
    </source>
</evidence>
<proteinExistence type="predicted"/>
<sequence length="121" mass="13788">MKKLWRVKALRGELRRTEIRRNTGFQLTTQEFVLQKESQAYHIAFDDILGVVEQGTPPVFPEEWSGDTRVPAADSPGVVKIVATNMRIHRPSGITETGAGTLHVRLSEEFTRQFLRLLKND</sequence>
<name>A0A2K8N8E9_9BACL</name>
<protein>
    <submittedName>
        <fullName evidence="1">Uncharacterized protein</fullName>
    </submittedName>
</protein>
<evidence type="ECO:0000313" key="3">
    <source>
        <dbReference type="Proteomes" id="UP000231932"/>
    </source>
</evidence>
<dbReference type="KEGG" id="kyr:CVV65_10995"/>
<evidence type="ECO:0000313" key="4">
    <source>
        <dbReference type="Proteomes" id="UP000502196"/>
    </source>
</evidence>
<accession>A0A2K8N8E9</accession>
<reference evidence="1" key="2">
    <citation type="journal article" date="2018" name="Genome Announc.">
        <title>Complete Genome Sequence of Kyrpidia sp. Strain EA-1, a Thermophilic Knallgas Bacterium, Isolated from the Azores.</title>
        <authorList>
            <person name="Reiner J.E."/>
            <person name="Lapp C.J."/>
            <person name="Bunk B."/>
            <person name="Sproer C."/>
            <person name="Overmann J."/>
            <person name="Gescher J."/>
        </authorList>
    </citation>
    <scope>NUCLEOTIDE SEQUENCE</scope>
    <source>
        <strain evidence="1">EA-1</strain>
    </source>
</reference>
<gene>
    <name evidence="2" type="ORF">COOX1_2350</name>
    <name evidence="1" type="ORF">CVV65_10995</name>
</gene>
<dbReference type="EMBL" id="CP024955">
    <property type="protein sequence ID" value="ATY85385.1"/>
    <property type="molecule type" value="Genomic_DNA"/>
</dbReference>
<reference evidence="3" key="1">
    <citation type="submission" date="2017-11" db="EMBL/GenBank/DDBJ databases">
        <title>Complete Genome Sequence of Kyrpidia sp. Strain EA-1, a thermophilic, hydrogen-oxidizing Bacterium, isolated from the Azores.</title>
        <authorList>
            <person name="Reiner J.E."/>
            <person name="Lapp C.J."/>
            <person name="Bunk B."/>
            <person name="Gescher J."/>
        </authorList>
    </citation>
    <scope>NUCLEOTIDE SEQUENCE [LARGE SCALE GENOMIC DNA]</scope>
    <source>
        <strain evidence="3">EA-1</strain>
    </source>
</reference>